<proteinExistence type="predicted"/>
<evidence type="ECO:0000313" key="1">
    <source>
        <dbReference type="EMBL" id="QHS82195.1"/>
    </source>
</evidence>
<name>A0A6C0ASF1_9ZZZZ</name>
<protein>
    <recommendedName>
        <fullName evidence="2">Amine oxidase domain-containing protein</fullName>
    </recommendedName>
</protein>
<dbReference type="EMBL" id="MN740763">
    <property type="protein sequence ID" value="QHS82195.1"/>
    <property type="molecule type" value="Genomic_DNA"/>
</dbReference>
<dbReference type="GO" id="GO:0016491">
    <property type="term" value="F:oxidoreductase activity"/>
    <property type="evidence" value="ECO:0007669"/>
    <property type="project" value="UniProtKB-ARBA"/>
</dbReference>
<dbReference type="InterPro" id="IPR036188">
    <property type="entry name" value="FAD/NAD-bd_sf"/>
</dbReference>
<dbReference type="AlphaFoldDB" id="A0A6C0ASF1"/>
<dbReference type="PANTHER" id="PTHR43563:SF14">
    <property type="entry name" value="AMINE OXIDASE"/>
    <property type="match status" value="1"/>
</dbReference>
<reference evidence="1" key="1">
    <citation type="journal article" date="2020" name="Nature">
        <title>Giant virus diversity and host interactions through global metagenomics.</title>
        <authorList>
            <person name="Schulz F."/>
            <person name="Roux S."/>
            <person name="Paez-Espino D."/>
            <person name="Jungbluth S."/>
            <person name="Walsh D.A."/>
            <person name="Denef V.J."/>
            <person name="McMahon K.D."/>
            <person name="Konstantinidis K.T."/>
            <person name="Eloe-Fadrosh E.A."/>
            <person name="Kyrpides N.C."/>
            <person name="Woyke T."/>
        </authorList>
    </citation>
    <scope>NUCLEOTIDE SEQUENCE</scope>
    <source>
        <strain evidence="1">GVMAG-S-1101165-79</strain>
    </source>
</reference>
<dbReference type="PANTHER" id="PTHR43563">
    <property type="entry name" value="AMINE OXIDASE"/>
    <property type="match status" value="1"/>
</dbReference>
<dbReference type="InterPro" id="IPR050703">
    <property type="entry name" value="Flavin_MAO"/>
</dbReference>
<evidence type="ECO:0008006" key="2">
    <source>
        <dbReference type="Google" id="ProtNLM"/>
    </source>
</evidence>
<dbReference type="Gene3D" id="3.50.50.60">
    <property type="entry name" value="FAD/NAD(P)-binding domain"/>
    <property type="match status" value="1"/>
</dbReference>
<organism evidence="1">
    <name type="scientific">viral metagenome</name>
    <dbReference type="NCBI Taxonomy" id="1070528"/>
    <lineage>
        <taxon>unclassified sequences</taxon>
        <taxon>metagenomes</taxon>
        <taxon>organismal metagenomes</taxon>
    </lineage>
</organism>
<accession>A0A6C0ASF1</accession>
<sequence length="418" mass="48372">MNYDNLKNYDIIIIGSGMSGLYSAYYIKQNFPNISFIILEKFKKEWIGGRTSNSTFYGTQIVTGAGIGRRDTNPLLIQLMNELNVPFKVFHSIMYYSQMFSPLDIVKVLKQLKQKYKKHPELHNKTFKQFFIQLFGEKMYKQFLISSGYTDFENADLYETIYNYGMDDNMGGWDGLHIQWKQIVDKLYHVIGKEHFKFSCDVVKINRIKEENPCLFEIITKNGVVFNSNKVIIATTISSIQKLVHVNSTLYQQIHGQPFLRLYGKFNKQSSEIMKKYVPNYTIVPGPLQKIIPMNSKKGVYMIAYSDNSNAIILKNHLDNTPENRKLYCQLIEKSLGIPDGSLSLIAIKDYYWPIGTHYYKPLSKEFSNRSQFLDKVQHPEKGMLVVGEAVSTYQGWTEGALESVKTVLTKKWVLDKC</sequence>
<dbReference type="Pfam" id="PF13450">
    <property type="entry name" value="NAD_binding_8"/>
    <property type="match status" value="1"/>
</dbReference>
<dbReference type="SUPFAM" id="SSF51905">
    <property type="entry name" value="FAD/NAD(P)-binding domain"/>
    <property type="match status" value="1"/>
</dbReference>